<dbReference type="InterPro" id="IPR058240">
    <property type="entry name" value="rSAM_sf"/>
</dbReference>
<dbReference type="InterPro" id="IPR012839">
    <property type="entry name" value="Organic_radical_activase"/>
</dbReference>
<dbReference type="PANTHER" id="PTHR30352">
    <property type="entry name" value="PYRUVATE FORMATE-LYASE-ACTIVATING ENZYME"/>
    <property type="match status" value="1"/>
</dbReference>
<dbReference type="InterPro" id="IPR040074">
    <property type="entry name" value="BssD/PflA/YjjW"/>
</dbReference>
<dbReference type="GO" id="GO:0016829">
    <property type="term" value="F:lyase activity"/>
    <property type="evidence" value="ECO:0007669"/>
    <property type="project" value="UniProtKB-KW"/>
</dbReference>
<keyword evidence="12" id="KW-0456">Lyase</keyword>
<dbReference type="SFLD" id="SFLDG01118">
    <property type="entry name" value="activating_enzymes__group_2"/>
    <property type="match status" value="1"/>
</dbReference>
<feature type="domain" description="4Fe-4S ferredoxin-type" evidence="10">
    <location>
        <begin position="47"/>
        <end position="74"/>
    </location>
</feature>
<keyword evidence="7" id="KW-0560">Oxidoreductase</keyword>
<evidence type="ECO:0000256" key="7">
    <source>
        <dbReference type="ARBA" id="ARBA00023002"/>
    </source>
</evidence>
<dbReference type="InterPro" id="IPR034457">
    <property type="entry name" value="Organic_radical-activating"/>
</dbReference>
<proteinExistence type="inferred from homology"/>
<evidence type="ECO:0000256" key="3">
    <source>
        <dbReference type="ARBA" id="ARBA00011245"/>
    </source>
</evidence>
<dbReference type="PROSITE" id="PS01087">
    <property type="entry name" value="RADICAL_ACTIVATING"/>
    <property type="match status" value="1"/>
</dbReference>
<keyword evidence="12" id="KW-0670">Pyruvate</keyword>
<name>A0ABM7PIE2_9BACT</name>
<feature type="domain" description="Radical SAM core" evidence="11">
    <location>
        <begin position="16"/>
        <end position="304"/>
    </location>
</feature>
<dbReference type="SFLD" id="SFLDS00029">
    <property type="entry name" value="Radical_SAM"/>
    <property type="match status" value="1"/>
</dbReference>
<dbReference type="InterPro" id="IPR017900">
    <property type="entry name" value="4Fe4S_Fe_S_CS"/>
</dbReference>
<evidence type="ECO:0000256" key="6">
    <source>
        <dbReference type="ARBA" id="ARBA00022723"/>
    </source>
</evidence>
<evidence type="ECO:0000259" key="10">
    <source>
        <dbReference type="PROSITE" id="PS51379"/>
    </source>
</evidence>
<dbReference type="InterPro" id="IPR007197">
    <property type="entry name" value="rSAM"/>
</dbReference>
<evidence type="ECO:0000256" key="1">
    <source>
        <dbReference type="ARBA" id="ARBA00001966"/>
    </source>
</evidence>
<gene>
    <name evidence="12" type="ORF">DSLASN_25750</name>
</gene>
<dbReference type="RefSeq" id="WP_236888376.1">
    <property type="nucleotide sequence ID" value="NZ_AP024488.1"/>
</dbReference>
<dbReference type="PIRSF" id="PIRSF000371">
    <property type="entry name" value="PFL_act_enz"/>
    <property type="match status" value="1"/>
</dbReference>
<comment type="subunit">
    <text evidence="3">Monomer.</text>
</comment>
<dbReference type="CDD" id="cd01335">
    <property type="entry name" value="Radical_SAM"/>
    <property type="match status" value="1"/>
</dbReference>
<dbReference type="Pfam" id="PF13353">
    <property type="entry name" value="Fer4_12"/>
    <property type="match status" value="1"/>
</dbReference>
<dbReference type="PANTHER" id="PTHR30352:SF4">
    <property type="entry name" value="PYRUVATE FORMATE-LYASE 2-ACTIVATING ENZYME"/>
    <property type="match status" value="1"/>
</dbReference>
<dbReference type="InterPro" id="IPR001989">
    <property type="entry name" value="Radical_activat_CS"/>
</dbReference>
<dbReference type="PROSITE" id="PS51918">
    <property type="entry name" value="RADICAL_SAM"/>
    <property type="match status" value="1"/>
</dbReference>
<dbReference type="SUPFAM" id="SSF102114">
    <property type="entry name" value="Radical SAM enzymes"/>
    <property type="match status" value="1"/>
</dbReference>
<dbReference type="NCBIfam" id="TIGR02494">
    <property type="entry name" value="PFLE_PFLC"/>
    <property type="match status" value="1"/>
</dbReference>
<comment type="similarity">
    <text evidence="2">Belongs to the organic radical-activating enzymes family.</text>
</comment>
<dbReference type="InterPro" id="IPR017896">
    <property type="entry name" value="4Fe4S_Fe-S-bd"/>
</dbReference>
<dbReference type="Gene3D" id="3.30.70.20">
    <property type="match status" value="1"/>
</dbReference>
<dbReference type="SUPFAM" id="SSF54862">
    <property type="entry name" value="4Fe-4S ferredoxins"/>
    <property type="match status" value="1"/>
</dbReference>
<dbReference type="Proteomes" id="UP001320148">
    <property type="component" value="Chromosome"/>
</dbReference>
<dbReference type="PROSITE" id="PS51379">
    <property type="entry name" value="4FE4S_FER_2"/>
    <property type="match status" value="2"/>
</dbReference>
<evidence type="ECO:0000313" key="13">
    <source>
        <dbReference type="Proteomes" id="UP001320148"/>
    </source>
</evidence>
<keyword evidence="5" id="KW-0949">S-adenosyl-L-methionine</keyword>
<keyword evidence="8" id="KW-0408">Iron</keyword>
<comment type="cofactor">
    <cofactor evidence="1">
        <name>[4Fe-4S] cluster</name>
        <dbReference type="ChEBI" id="CHEBI:49883"/>
    </cofactor>
</comment>
<dbReference type="InterPro" id="IPR013785">
    <property type="entry name" value="Aldolase_TIM"/>
</dbReference>
<evidence type="ECO:0000313" key="12">
    <source>
        <dbReference type="EMBL" id="BCS96943.1"/>
    </source>
</evidence>
<keyword evidence="4" id="KW-0004">4Fe-4S</keyword>
<feature type="domain" description="4Fe-4S ferredoxin-type" evidence="10">
    <location>
        <begin position="75"/>
        <end position="104"/>
    </location>
</feature>
<dbReference type="EMBL" id="AP024488">
    <property type="protein sequence ID" value="BCS96943.1"/>
    <property type="molecule type" value="Genomic_DNA"/>
</dbReference>
<protein>
    <submittedName>
        <fullName evidence="12">Pyruvate formate lyase-activating protein</fullName>
    </submittedName>
</protein>
<evidence type="ECO:0000256" key="5">
    <source>
        <dbReference type="ARBA" id="ARBA00022691"/>
    </source>
</evidence>
<evidence type="ECO:0000259" key="11">
    <source>
        <dbReference type="PROSITE" id="PS51918"/>
    </source>
</evidence>
<dbReference type="SFLD" id="SFLDG01066">
    <property type="entry name" value="organic_radical-activating_enz"/>
    <property type="match status" value="1"/>
</dbReference>
<reference evidence="12 13" key="1">
    <citation type="submission" date="2021-02" db="EMBL/GenBank/DDBJ databases">
        <title>Complete genome of Desulfoluna sp. strain ASN36.</title>
        <authorList>
            <person name="Takahashi A."/>
            <person name="Kojima H."/>
            <person name="Fukui M."/>
        </authorList>
    </citation>
    <scope>NUCLEOTIDE SEQUENCE [LARGE SCALE GENOMIC DNA]</scope>
    <source>
        <strain evidence="12 13">ASN36</strain>
    </source>
</reference>
<keyword evidence="6" id="KW-0479">Metal-binding</keyword>
<dbReference type="Gene3D" id="3.20.20.70">
    <property type="entry name" value="Aldolase class I"/>
    <property type="match status" value="1"/>
</dbReference>
<dbReference type="PROSITE" id="PS00198">
    <property type="entry name" value="4FE4S_FER_1"/>
    <property type="match status" value="1"/>
</dbReference>
<sequence length="306" mass="34211">MKSSPLILEIKGNSLDDGPGIRTVVFFKGCPLNCVWCHNPESKKRGVELSFDANSCVGCNSCIDTCAADALSRDTPCFVDRDRCTLCFECVDACPSGAISRVGAPMTVDQIVEKAMKDKPFFDTSGGGVTLSGGEPTLDIPFTSELMKKLKKKGVRLLMETCGFFNSESFMNLIYPHVDMIYFDMKLMDPEEHKKFCGVSNGTILENFIMLHNEYRKGGVDIMPRTPLVPDITDTEHNISAIADFYRKHDVKKAALLSYNPLWHEKNRKVGVKNPYSDIEKMAHWISREKEEACRAVFRNAGIEVV</sequence>
<organism evidence="12 13">
    <name type="scientific">Desulfoluna limicola</name>
    <dbReference type="NCBI Taxonomy" id="2810562"/>
    <lineage>
        <taxon>Bacteria</taxon>
        <taxon>Pseudomonadati</taxon>
        <taxon>Thermodesulfobacteriota</taxon>
        <taxon>Desulfobacteria</taxon>
        <taxon>Desulfobacterales</taxon>
        <taxon>Desulfolunaceae</taxon>
        <taxon>Desulfoluna</taxon>
    </lineage>
</organism>
<evidence type="ECO:0000256" key="9">
    <source>
        <dbReference type="ARBA" id="ARBA00023014"/>
    </source>
</evidence>
<keyword evidence="13" id="KW-1185">Reference proteome</keyword>
<accession>A0ABM7PIE2</accession>
<evidence type="ECO:0000256" key="8">
    <source>
        <dbReference type="ARBA" id="ARBA00023004"/>
    </source>
</evidence>
<keyword evidence="9" id="KW-0411">Iron-sulfur</keyword>
<evidence type="ECO:0000256" key="2">
    <source>
        <dbReference type="ARBA" id="ARBA00009777"/>
    </source>
</evidence>
<evidence type="ECO:0000256" key="4">
    <source>
        <dbReference type="ARBA" id="ARBA00022485"/>
    </source>
</evidence>